<sequence>LHHFRKILQPKHQSDKHRKRSLKQEGEEAVFVELGIEDNPVEKANFETELLLNASKDISSDETGMETKASLGKMSSSFTLEDEFNQKIADTSDGGHNHHDSQLNGHNDPMPEPAGNGDTKYTTDEHKGAADISVNLDKESIQEILVNNYRPVQPLNGRIVYRSFNYLSALDQPSPSNFLTRQQNKQFS</sequence>
<comment type="caution">
    <text evidence="2">The sequence shown here is derived from an EMBL/GenBank/DDBJ whole genome shotgun (WGS) entry which is preliminary data.</text>
</comment>
<reference evidence="2 3" key="1">
    <citation type="submission" date="2024-11" db="EMBL/GenBank/DDBJ databases">
        <title>Chromosome-level genome assembly of the freshwater bivalve Anodonta woodiana.</title>
        <authorList>
            <person name="Chen X."/>
        </authorList>
    </citation>
    <scope>NUCLEOTIDE SEQUENCE [LARGE SCALE GENOMIC DNA]</scope>
    <source>
        <strain evidence="2">MN2024</strain>
        <tissue evidence="2">Gills</tissue>
    </source>
</reference>
<evidence type="ECO:0000313" key="3">
    <source>
        <dbReference type="Proteomes" id="UP001634394"/>
    </source>
</evidence>
<gene>
    <name evidence="2" type="ORF">ACJMK2_006526</name>
</gene>
<evidence type="ECO:0000256" key="1">
    <source>
        <dbReference type="SAM" id="MobiDB-lite"/>
    </source>
</evidence>
<protein>
    <submittedName>
        <fullName evidence="2">Uncharacterized protein</fullName>
    </submittedName>
</protein>
<feature type="region of interest" description="Disordered" evidence="1">
    <location>
        <begin position="88"/>
        <end position="124"/>
    </location>
</feature>
<dbReference type="AlphaFoldDB" id="A0ABD3VW79"/>
<dbReference type="EMBL" id="JBJQND010000010">
    <property type="protein sequence ID" value="KAL3864878.1"/>
    <property type="molecule type" value="Genomic_DNA"/>
</dbReference>
<feature type="non-terminal residue" evidence="2">
    <location>
        <position position="188"/>
    </location>
</feature>
<name>A0ABD3VW79_SINWO</name>
<proteinExistence type="predicted"/>
<dbReference type="Proteomes" id="UP001634394">
    <property type="component" value="Unassembled WGS sequence"/>
</dbReference>
<dbReference type="SUPFAM" id="SSF51069">
    <property type="entry name" value="Carbonic anhydrase"/>
    <property type="match status" value="1"/>
</dbReference>
<evidence type="ECO:0000313" key="2">
    <source>
        <dbReference type="EMBL" id="KAL3864878.1"/>
    </source>
</evidence>
<keyword evidence="3" id="KW-1185">Reference proteome</keyword>
<feature type="non-terminal residue" evidence="2">
    <location>
        <position position="1"/>
    </location>
</feature>
<dbReference type="InterPro" id="IPR036398">
    <property type="entry name" value="CA_dom_sf"/>
</dbReference>
<feature type="region of interest" description="Disordered" evidence="1">
    <location>
        <begin position="1"/>
        <end position="27"/>
    </location>
</feature>
<accession>A0ABD3VW79</accession>
<feature type="compositionally biased region" description="Basic residues" evidence="1">
    <location>
        <begin position="1"/>
        <end position="21"/>
    </location>
</feature>
<organism evidence="2 3">
    <name type="scientific">Sinanodonta woodiana</name>
    <name type="common">Chinese pond mussel</name>
    <name type="synonym">Anodonta woodiana</name>
    <dbReference type="NCBI Taxonomy" id="1069815"/>
    <lineage>
        <taxon>Eukaryota</taxon>
        <taxon>Metazoa</taxon>
        <taxon>Spiralia</taxon>
        <taxon>Lophotrochozoa</taxon>
        <taxon>Mollusca</taxon>
        <taxon>Bivalvia</taxon>
        <taxon>Autobranchia</taxon>
        <taxon>Heteroconchia</taxon>
        <taxon>Palaeoheterodonta</taxon>
        <taxon>Unionida</taxon>
        <taxon>Unionoidea</taxon>
        <taxon>Unionidae</taxon>
        <taxon>Unioninae</taxon>
        <taxon>Sinanodonta</taxon>
    </lineage>
</organism>